<evidence type="ECO:0000313" key="1">
    <source>
        <dbReference type="EMBL" id="MBT1701663.1"/>
    </source>
</evidence>
<keyword evidence="2" id="KW-1185">Reference proteome</keyword>
<sequence length="168" mass="19616">MRHNLLKFKTKRLLKQRLASRSTIPYPQADLIGIVFTAEDKSRHDEIKEFVKKLEQDGKHVKVMTFLRKDMSNHEFLFDCFSEKDLNFWGSIISESANRFAQIPFDFLLYLDAAPNPFTLHLLAKSKAKCRVGKFFEGGEPYFELMIKQDGGLKALIEDIYKYTTTLR</sequence>
<dbReference type="InterPro" id="IPR054207">
    <property type="entry name" value="DUF6913"/>
</dbReference>
<reference evidence="1 2" key="1">
    <citation type="submission" date="2021-05" db="EMBL/GenBank/DDBJ databases">
        <title>A Polyphasic approach of four new species of the genus Ohtaekwangia: Ohtaekwangia histidinii sp. nov., Ohtaekwangia cretensis sp. nov., Ohtaekwangia indiensis sp. nov., Ohtaekwangia reichenbachii sp. nov. from diverse environment.</title>
        <authorList>
            <person name="Octaviana S."/>
        </authorList>
    </citation>
    <scope>NUCLEOTIDE SEQUENCE [LARGE SCALE GENOMIC DNA]</scope>
    <source>
        <strain evidence="1 2">PWU20</strain>
    </source>
</reference>
<dbReference type="EMBL" id="JAHESD010000001">
    <property type="protein sequence ID" value="MBT1701663.1"/>
    <property type="molecule type" value="Genomic_DNA"/>
</dbReference>
<gene>
    <name evidence="1" type="ORF">KK060_00130</name>
</gene>
<evidence type="ECO:0000313" key="2">
    <source>
        <dbReference type="Proteomes" id="UP000772618"/>
    </source>
</evidence>
<dbReference type="RefSeq" id="WP_254151363.1">
    <property type="nucleotide sequence ID" value="NZ_JAHESD010000001.1"/>
</dbReference>
<proteinExistence type="predicted"/>
<accession>A0ABS5VKV9</accession>
<protein>
    <submittedName>
        <fullName evidence="1">Uncharacterized protein</fullName>
    </submittedName>
</protein>
<dbReference type="Proteomes" id="UP000772618">
    <property type="component" value="Unassembled WGS sequence"/>
</dbReference>
<name>A0ABS5VKV9_9BACT</name>
<comment type="caution">
    <text evidence="1">The sequence shown here is derived from an EMBL/GenBank/DDBJ whole genome shotgun (WGS) entry which is preliminary data.</text>
</comment>
<organism evidence="1 2">
    <name type="scientific">Chryseosolibacter indicus</name>
    <dbReference type="NCBI Taxonomy" id="2782351"/>
    <lineage>
        <taxon>Bacteria</taxon>
        <taxon>Pseudomonadati</taxon>
        <taxon>Bacteroidota</taxon>
        <taxon>Cytophagia</taxon>
        <taxon>Cytophagales</taxon>
        <taxon>Chryseotaleaceae</taxon>
        <taxon>Chryseosolibacter</taxon>
    </lineage>
</organism>
<dbReference type="Pfam" id="PF21857">
    <property type="entry name" value="DUF6913"/>
    <property type="match status" value="1"/>
</dbReference>